<protein>
    <submittedName>
        <fullName evidence="1">Uncharacterized protein</fullName>
    </submittedName>
</protein>
<dbReference type="STRING" id="4795.A0A225UHZ7"/>
<dbReference type="OrthoDB" id="123919at2759"/>
<keyword evidence="2" id="KW-1185">Reference proteome</keyword>
<sequence>MSTFPLKDDVFPRLLNATLCGPSVAALEDVTSIISSYLGPSPSLSLRQVCSFESTKLLNWIWDSSCTSSTNRPSVWFLNNSDQIRTIIGSNSPPHCN</sequence>
<comment type="caution">
    <text evidence="1">The sequence shown here is derived from an EMBL/GenBank/DDBJ whole genome shotgun (WGS) entry which is preliminary data.</text>
</comment>
<gene>
    <name evidence="1" type="ORF">PHMEG_00039573</name>
</gene>
<organism evidence="1 2">
    <name type="scientific">Phytophthora megakarya</name>
    <dbReference type="NCBI Taxonomy" id="4795"/>
    <lineage>
        <taxon>Eukaryota</taxon>
        <taxon>Sar</taxon>
        <taxon>Stramenopiles</taxon>
        <taxon>Oomycota</taxon>
        <taxon>Peronosporomycetes</taxon>
        <taxon>Peronosporales</taxon>
        <taxon>Peronosporaceae</taxon>
        <taxon>Phytophthora</taxon>
    </lineage>
</organism>
<reference evidence="2" key="1">
    <citation type="submission" date="2017-03" db="EMBL/GenBank/DDBJ databases">
        <title>Phytopthora megakarya and P. palmivora, two closely related causual agents of cacao black pod achieved similar genome size and gene model numbers by different mechanisms.</title>
        <authorList>
            <person name="Ali S."/>
            <person name="Shao J."/>
            <person name="Larry D.J."/>
            <person name="Kronmiller B."/>
            <person name="Shen D."/>
            <person name="Strem M.D."/>
            <person name="Melnick R.L."/>
            <person name="Guiltinan M.J."/>
            <person name="Tyler B.M."/>
            <person name="Meinhardt L.W."/>
            <person name="Bailey B.A."/>
        </authorList>
    </citation>
    <scope>NUCLEOTIDE SEQUENCE [LARGE SCALE GENOMIC DNA]</scope>
    <source>
        <strain evidence="2">zdho120</strain>
    </source>
</reference>
<dbReference type="AlphaFoldDB" id="A0A225UHZ7"/>
<dbReference type="Proteomes" id="UP000198211">
    <property type="component" value="Unassembled WGS sequence"/>
</dbReference>
<feature type="non-terminal residue" evidence="1">
    <location>
        <position position="1"/>
    </location>
</feature>
<accession>A0A225UHZ7</accession>
<evidence type="ECO:0000313" key="2">
    <source>
        <dbReference type="Proteomes" id="UP000198211"/>
    </source>
</evidence>
<name>A0A225UHZ7_9STRA</name>
<dbReference type="EMBL" id="NBNE01019612">
    <property type="protein sequence ID" value="OWY91729.1"/>
    <property type="molecule type" value="Genomic_DNA"/>
</dbReference>
<proteinExistence type="predicted"/>
<evidence type="ECO:0000313" key="1">
    <source>
        <dbReference type="EMBL" id="OWY91729.1"/>
    </source>
</evidence>